<feature type="transmembrane region" description="Helical" evidence="6">
    <location>
        <begin position="245"/>
        <end position="264"/>
    </location>
</feature>
<feature type="transmembrane region" description="Helical" evidence="6">
    <location>
        <begin position="689"/>
        <end position="710"/>
    </location>
</feature>
<comment type="subcellular location">
    <subcellularLocation>
        <location evidence="1">Cell membrane</location>
        <topology evidence="1">Multi-pass membrane protein</topology>
    </subcellularLocation>
</comment>
<feature type="transmembrane region" description="Helical" evidence="6">
    <location>
        <begin position="298"/>
        <end position="321"/>
    </location>
</feature>
<evidence type="ECO:0000256" key="2">
    <source>
        <dbReference type="ARBA" id="ARBA00022475"/>
    </source>
</evidence>
<feature type="transmembrane region" description="Helical" evidence="6">
    <location>
        <begin position="371"/>
        <end position="393"/>
    </location>
</feature>
<feature type="transmembrane region" description="Helical" evidence="6">
    <location>
        <begin position="271"/>
        <end position="292"/>
    </location>
</feature>
<evidence type="ECO:0000256" key="6">
    <source>
        <dbReference type="SAM" id="Phobius"/>
    </source>
</evidence>
<organism evidence="8 9">
    <name type="scientific">Halogranum salarium B-1</name>
    <dbReference type="NCBI Taxonomy" id="1210908"/>
    <lineage>
        <taxon>Archaea</taxon>
        <taxon>Methanobacteriati</taxon>
        <taxon>Methanobacteriota</taxon>
        <taxon>Stenosarchaea group</taxon>
        <taxon>Halobacteria</taxon>
        <taxon>Halobacteriales</taxon>
        <taxon>Haloferacaceae</taxon>
    </lineage>
</organism>
<evidence type="ECO:0000313" key="9">
    <source>
        <dbReference type="Proteomes" id="UP000007813"/>
    </source>
</evidence>
<feature type="transmembrane region" description="Helical" evidence="6">
    <location>
        <begin position="758"/>
        <end position="784"/>
    </location>
</feature>
<feature type="transmembrane region" description="Helical" evidence="6">
    <location>
        <begin position="438"/>
        <end position="457"/>
    </location>
</feature>
<keyword evidence="4 6" id="KW-1133">Transmembrane helix</keyword>
<keyword evidence="3 6" id="KW-0812">Transmembrane</keyword>
<dbReference type="AlphaFoldDB" id="J2Z982"/>
<dbReference type="PROSITE" id="PS50156">
    <property type="entry name" value="SSD"/>
    <property type="match status" value="2"/>
</dbReference>
<accession>J2Z982</accession>
<evidence type="ECO:0000256" key="1">
    <source>
        <dbReference type="ARBA" id="ARBA00004651"/>
    </source>
</evidence>
<dbReference type="Gene3D" id="1.20.1640.10">
    <property type="entry name" value="Multidrug efflux transporter AcrB transmembrane domain"/>
    <property type="match status" value="2"/>
</dbReference>
<evidence type="ECO:0000256" key="4">
    <source>
        <dbReference type="ARBA" id="ARBA00022989"/>
    </source>
</evidence>
<keyword evidence="5 6" id="KW-0472">Membrane</keyword>
<dbReference type="eggNOG" id="arCOG02174">
    <property type="taxonomic scope" value="Archaea"/>
</dbReference>
<dbReference type="PATRIC" id="fig|1210908.3.peg.4264"/>
<feature type="transmembrane region" description="Helical" evidence="6">
    <location>
        <begin position="716"/>
        <end position="737"/>
    </location>
</feature>
<dbReference type="Proteomes" id="UP000007813">
    <property type="component" value="Unassembled WGS sequence"/>
</dbReference>
<dbReference type="EMBL" id="ALJD01000016">
    <property type="protein sequence ID" value="EJN57180.1"/>
    <property type="molecule type" value="Genomic_DNA"/>
</dbReference>
<keyword evidence="2" id="KW-1003">Cell membrane</keyword>
<evidence type="ECO:0000259" key="7">
    <source>
        <dbReference type="PROSITE" id="PS50156"/>
    </source>
</evidence>
<dbReference type="GO" id="GO:0005886">
    <property type="term" value="C:plasma membrane"/>
    <property type="evidence" value="ECO:0007669"/>
    <property type="project" value="UniProtKB-SubCell"/>
</dbReference>
<feature type="transmembrane region" description="Helical" evidence="6">
    <location>
        <begin position="660"/>
        <end position="682"/>
    </location>
</feature>
<gene>
    <name evidence="8" type="ORF">HSB1_45660</name>
</gene>
<protein>
    <submittedName>
        <fullName evidence="8">Patched family protein</fullName>
    </submittedName>
</protein>
<evidence type="ECO:0000256" key="3">
    <source>
        <dbReference type="ARBA" id="ARBA00022692"/>
    </source>
</evidence>
<dbReference type="PANTHER" id="PTHR33406:SF13">
    <property type="entry name" value="MEMBRANE PROTEIN YDFJ"/>
    <property type="match status" value="1"/>
</dbReference>
<dbReference type="RefSeq" id="WP_009377888.1">
    <property type="nucleotide sequence ID" value="NZ_ALJD01000016.1"/>
</dbReference>
<dbReference type="Pfam" id="PF03176">
    <property type="entry name" value="MMPL"/>
    <property type="match status" value="2"/>
</dbReference>
<feature type="domain" description="SSD" evidence="7">
    <location>
        <begin position="654"/>
        <end position="815"/>
    </location>
</feature>
<dbReference type="PANTHER" id="PTHR33406">
    <property type="entry name" value="MEMBRANE PROTEIN MJ1562-RELATED"/>
    <property type="match status" value="1"/>
</dbReference>
<comment type="caution">
    <text evidence="8">The sequence shown here is derived from an EMBL/GenBank/DDBJ whole genome shotgun (WGS) entry which is preliminary data.</text>
</comment>
<dbReference type="InterPro" id="IPR004869">
    <property type="entry name" value="MMPL_dom"/>
</dbReference>
<dbReference type="InterPro" id="IPR050545">
    <property type="entry name" value="Mycobact_MmpL"/>
</dbReference>
<name>J2Z982_9EURY</name>
<feature type="transmembrane region" description="Helical" evidence="6">
    <location>
        <begin position="790"/>
        <end position="816"/>
    </location>
</feature>
<dbReference type="SUPFAM" id="SSF82866">
    <property type="entry name" value="Multidrug efflux transporter AcrB transmembrane domain"/>
    <property type="match status" value="2"/>
</dbReference>
<proteinExistence type="predicted"/>
<evidence type="ECO:0000256" key="5">
    <source>
        <dbReference type="ARBA" id="ARBA00023136"/>
    </source>
</evidence>
<feature type="domain" description="SSD" evidence="7">
    <location>
        <begin position="271"/>
        <end position="396"/>
    </location>
</feature>
<evidence type="ECO:0000313" key="8">
    <source>
        <dbReference type="EMBL" id="EJN57180.1"/>
    </source>
</evidence>
<dbReference type="InterPro" id="IPR000731">
    <property type="entry name" value="SSD"/>
</dbReference>
<reference evidence="8 9" key="1">
    <citation type="journal article" date="2012" name="J. Bacteriol.">
        <title>Draft Genome Sequence of the Extremely Halophilic Archaeon Halogranum salarium B-1T.</title>
        <authorList>
            <person name="Kim K.K."/>
            <person name="Lee K.C."/>
            <person name="Lee J.S."/>
        </authorList>
    </citation>
    <scope>NUCLEOTIDE SEQUENCE [LARGE SCALE GENOMIC DNA]</scope>
    <source>
        <strain evidence="8 9">B-1</strain>
    </source>
</reference>
<feature type="transmembrane region" description="Helical" evidence="6">
    <location>
        <begin position="342"/>
        <end position="365"/>
    </location>
</feature>
<sequence length="834" mass="89317">MGLAATLMRAVLQRAIDRADVWIVDRPGRVVALFLVLTLVFGVGLTNVSTESGTESFSEDIPEQQALDAVTEQFEDPFDPDPQTTQLIQSGENVVSKPGLLRMAEAQYRLAEREDLRVVETNSAASMVAMQLDPSATTLEAQRDVLERTPSGAIRQAVRETAAENPAFVRLLSRDFNQRSARASATVAIVEHDIPGDPAEEGQTGELTRIQRTSERVVAPLGGDIRVFGAGIINDEFSTVIGDSLLVVIPAAVVLLVGFLIIAYRDFVDLLLGMVALGTTIVWTLGFMGLVGIPFSQILIAVPPLLLAVGIDFGIHAINRFREEKAAGVDRETAMRRTTDQLLVAFFLVTATSVVGFASNLASGLLPIREFGVVASVGIVFAFLVFGVYLPALKMYTDDLRDRYPQIPTFSQAPLASAESRVGSVLQVGVVVAERAPLVLVAVALVVSTGAGVYATGVDTAFTQEQFLPPEETPAYLDSLPEPFRPGEYTITRDINFLEDTFEASEGDQVVVYVEGPMTSDGALESMARAGTNPPSTFVPDGRRAEEESILRLIQFYAAQDPAFAALVERNDGNRNGIPDENLERIYDALFTSPAGDAAETYLTDDYRNARVLYTVQGDADDAEITADTRDVADRYRFRATATGEIVVFQAVADLIFESAIVSLALALVGTAAFLVVAFTVLEGRPSLGLVNLLPIVMTVAFVAATMRVIDYSLNAFTATVLAMTIGLGIDYSVHVVHRFVDELAVRGDPSAAVTATVVGTGGALAGSMLTTVFGIGVLVLAVFPAIGQFGVLAAISVVYSFLSSMLVLPSALLLWCRFTERPSARAPVVGRTP</sequence>